<dbReference type="GO" id="GO:0016874">
    <property type="term" value="F:ligase activity"/>
    <property type="evidence" value="ECO:0007669"/>
    <property type="project" value="UniProtKB-KW"/>
</dbReference>
<protein>
    <submittedName>
        <fullName evidence="1">Tubulin-tyrosine ligase family protein</fullName>
    </submittedName>
</protein>
<dbReference type="PANTHER" id="PTHR46069">
    <property type="entry name" value="TUBULIN TYROSINE LIGASE"/>
    <property type="match status" value="1"/>
</dbReference>
<dbReference type="PANTHER" id="PTHR46069:SF1">
    <property type="entry name" value="CHROMOSOME UNDETERMINED SCAFFOLD_125, WHOLE GENOME SHOTGUN SEQUENCE"/>
    <property type="match status" value="1"/>
</dbReference>
<dbReference type="Gene3D" id="3.30.470.20">
    <property type="entry name" value="ATP-grasp fold, B domain"/>
    <property type="match status" value="1"/>
</dbReference>
<accession>A0A1V0SG79</accession>
<dbReference type="SUPFAM" id="SSF56059">
    <property type="entry name" value="Glutathione synthetase ATP-binding domain-like"/>
    <property type="match status" value="1"/>
</dbReference>
<dbReference type="PROSITE" id="PS51221">
    <property type="entry name" value="TTL"/>
    <property type="match status" value="1"/>
</dbReference>
<evidence type="ECO:0000313" key="1">
    <source>
        <dbReference type="EMBL" id="ARF10729.1"/>
    </source>
</evidence>
<reference evidence="1" key="1">
    <citation type="journal article" date="2017" name="Science">
        <title>Giant viruses with an expanded complement of translation system components.</title>
        <authorList>
            <person name="Schulz F."/>
            <person name="Yutin N."/>
            <person name="Ivanova N.N."/>
            <person name="Ortega D.R."/>
            <person name="Lee T.K."/>
            <person name="Vierheilig J."/>
            <person name="Daims H."/>
            <person name="Horn M."/>
            <person name="Wagner M."/>
            <person name="Jensen G.J."/>
            <person name="Kyrpides N.C."/>
            <person name="Koonin E.V."/>
            <person name="Woyke T."/>
        </authorList>
    </citation>
    <scope>NUCLEOTIDE SEQUENCE</scope>
    <source>
        <strain evidence="1">HKV1</strain>
    </source>
</reference>
<dbReference type="Pfam" id="PF03133">
    <property type="entry name" value="TTL"/>
    <property type="match status" value="2"/>
</dbReference>
<gene>
    <name evidence="1" type="ORF">Hokovirus_3_2</name>
</gene>
<organism evidence="1">
    <name type="scientific">Hokovirus HKV1</name>
    <dbReference type="NCBI Taxonomy" id="1977638"/>
    <lineage>
        <taxon>Viruses</taxon>
        <taxon>Varidnaviria</taxon>
        <taxon>Bamfordvirae</taxon>
        <taxon>Nucleocytoviricota</taxon>
        <taxon>Megaviricetes</taxon>
        <taxon>Imitervirales</taxon>
        <taxon>Mimiviridae</taxon>
        <taxon>Klosneuvirinae</taxon>
        <taxon>Hokovirus</taxon>
    </lineage>
</organism>
<dbReference type="EMBL" id="KY684105">
    <property type="protein sequence ID" value="ARF10729.1"/>
    <property type="molecule type" value="Genomic_DNA"/>
</dbReference>
<name>A0A1V0SG79_9VIRU</name>
<dbReference type="InterPro" id="IPR004344">
    <property type="entry name" value="TTL/TTLL_fam"/>
</dbReference>
<keyword evidence="1" id="KW-0436">Ligase</keyword>
<sequence>MNTYLIKTIDLDQKYIEKQLESRGWKKQNQNNYVTFMFVDDKFVYDRSLYNIKSDIKNLVNSDKLEICDKNKLYNNFIKYNEQIALKYMMKQQYVDQHNYLNVEKFNNIHILKPIGSCLGVGIEIFKNYDEYIKYFEEFKNKKNDNRMLKDGFVLARYIENPFLYDNKKFHLRVYFLYDATNKKGYVYKKSKLTTAKQNYKKSDYKNNEIHDTHCLVANCGYVFPDDFDKKQSQIIFEQIKILFYHILKLINAGCFSESKKCFEIFGADIMINDNGHIKLLEINDKIGFHDYDKDSIIQLNRDIVDGMLLTIIDPNYKPNHEINDNIDNYLVDISNYSGDKYLDKYIKYKTKYLFKK</sequence>
<proteinExistence type="predicted"/>